<organism evidence="1 2">
    <name type="scientific">Pipistrellus nathusii</name>
    <name type="common">Nathusius' pipistrelle</name>
    <dbReference type="NCBI Taxonomy" id="59473"/>
    <lineage>
        <taxon>Eukaryota</taxon>
        <taxon>Metazoa</taxon>
        <taxon>Chordata</taxon>
        <taxon>Craniata</taxon>
        <taxon>Vertebrata</taxon>
        <taxon>Euteleostomi</taxon>
        <taxon>Mammalia</taxon>
        <taxon>Eutheria</taxon>
        <taxon>Laurasiatheria</taxon>
        <taxon>Chiroptera</taxon>
        <taxon>Yangochiroptera</taxon>
        <taxon>Vespertilionidae</taxon>
        <taxon>Pipistrellus</taxon>
    </lineage>
</organism>
<reference evidence="1" key="1">
    <citation type="submission" date="2023-12" db="EMBL/GenBank/DDBJ databases">
        <authorList>
            <person name="Brown T."/>
        </authorList>
    </citation>
    <scope>NUCLEOTIDE SEQUENCE</scope>
</reference>
<accession>A0ABN9ZYG0</accession>
<proteinExistence type="predicted"/>
<gene>
    <name evidence="1" type="ORF">MPIPNATIZW_LOCUS11592</name>
</gene>
<dbReference type="EMBL" id="OY882860">
    <property type="protein sequence ID" value="CAK6443286.1"/>
    <property type="molecule type" value="Genomic_DNA"/>
</dbReference>
<evidence type="ECO:0000313" key="1">
    <source>
        <dbReference type="EMBL" id="CAK6443286.1"/>
    </source>
</evidence>
<sequence length="149" mass="16520">MSGCRWSLHLSISWRKGGSIRKPSALCHRAVVCSLRTFKVGPSEQRDHRYRFPPASDPRAHTIGAHVYASAECRFRFLKAEETAPRANDLFQVKHSRRTALGRTEVSAIVSLGPPVSTGRTETKEPVDLNLLLGFASTRVRGHGPSFPD</sequence>
<evidence type="ECO:0000313" key="2">
    <source>
        <dbReference type="Proteomes" id="UP001314169"/>
    </source>
</evidence>
<protein>
    <submittedName>
        <fullName evidence="1">Uncharacterized protein</fullName>
    </submittedName>
</protein>
<dbReference type="Proteomes" id="UP001314169">
    <property type="component" value="Chromosome 3"/>
</dbReference>
<keyword evidence="2" id="KW-1185">Reference proteome</keyword>
<name>A0ABN9ZYG0_PIPNA</name>